<protein>
    <submittedName>
        <fullName evidence="1">Uncharacterized protein</fullName>
    </submittedName>
</protein>
<evidence type="ECO:0000313" key="1">
    <source>
        <dbReference type="EMBL" id="AFN84595.1"/>
    </source>
</evidence>
<organism evidence="1">
    <name type="scientific">uncultured bacterium scaffold00056</name>
    <dbReference type="NCBI Taxonomy" id="1132475"/>
    <lineage>
        <taxon>Bacteria</taxon>
        <taxon>environmental samples</taxon>
    </lineage>
</organism>
<accession>I7AVI7</accession>
<name>I7AVI7_9BACT</name>
<proteinExistence type="predicted"/>
<dbReference type="EMBL" id="JQ335997">
    <property type="protein sequence ID" value="AFN84595.1"/>
    <property type="molecule type" value="Genomic_DNA"/>
</dbReference>
<reference evidence="1" key="1">
    <citation type="submission" date="2011-12" db="EMBL/GenBank/DDBJ databases">
        <authorList>
            <person name="Lu H.-P."/>
            <person name="Wang Y.-B."/>
            <person name="Huang S.-W."/>
            <person name="Lin C.-Y."/>
            <person name="Wu M."/>
            <person name="Hsieh C.-H."/>
            <person name="Yu H.-T."/>
        </authorList>
    </citation>
    <scope>NUCLEOTIDE SEQUENCE</scope>
</reference>
<dbReference type="AlphaFoldDB" id="I7AVI7"/>
<sequence>MSSYVVNLERLMALSVTVEVDDPADAVAAAKALYEAGSVDWDAAPIDQTAACCLATGDGGFTVISQKQADA</sequence>
<reference evidence="1" key="2">
    <citation type="journal article" date="2012" name="BMC Genomics">
        <title>Metagenomic analysis reveals a functional signature for biomass degradation by cecal microbiota in the leaf-eating flying squirrel (Petaurista alborufus lena).</title>
        <authorList>
            <person name="Lu H.P."/>
            <person name="Wang Y.B."/>
            <person name="Huang S.W."/>
            <person name="Lin C.Y."/>
            <person name="Wu M."/>
            <person name="Hsieh C.H."/>
            <person name="Yu H.T."/>
        </authorList>
    </citation>
    <scope>NUCLEOTIDE SEQUENCE</scope>
</reference>